<dbReference type="PROSITE" id="PS51257">
    <property type="entry name" value="PROKAR_LIPOPROTEIN"/>
    <property type="match status" value="1"/>
</dbReference>
<comment type="caution">
    <text evidence="3">The sequence shown here is derived from an EMBL/GenBank/DDBJ whole genome shotgun (WGS) entry which is preliminary data.</text>
</comment>
<keyword evidence="1" id="KW-0732">Signal</keyword>
<dbReference type="Proteomes" id="UP000295606">
    <property type="component" value="Unassembled WGS sequence"/>
</dbReference>
<dbReference type="Pfam" id="PF03886">
    <property type="entry name" value="ABC_trans_aux"/>
    <property type="match status" value="1"/>
</dbReference>
<dbReference type="AlphaFoldDB" id="A0A4R5L2A0"/>
<dbReference type="SUPFAM" id="SSF159594">
    <property type="entry name" value="XCC0632-like"/>
    <property type="match status" value="1"/>
</dbReference>
<name>A0A4R5L2A0_9BURK</name>
<organism evidence="3 4">
    <name type="scientific">Paraburkholderia guartelaensis</name>
    <dbReference type="NCBI Taxonomy" id="2546446"/>
    <lineage>
        <taxon>Bacteria</taxon>
        <taxon>Pseudomonadati</taxon>
        <taxon>Pseudomonadota</taxon>
        <taxon>Betaproteobacteria</taxon>
        <taxon>Burkholderiales</taxon>
        <taxon>Burkholderiaceae</taxon>
        <taxon>Paraburkholderia</taxon>
    </lineage>
</organism>
<dbReference type="InterPro" id="IPR005586">
    <property type="entry name" value="ABC_trans_aux"/>
</dbReference>
<dbReference type="Gene3D" id="3.40.50.10610">
    <property type="entry name" value="ABC-type transport auxiliary lipoprotein component"/>
    <property type="match status" value="1"/>
</dbReference>
<dbReference type="OrthoDB" id="1494661at2"/>
<protein>
    <submittedName>
        <fullName evidence="3">Membrane integrity-associated transporter subunit PqiC</fullName>
    </submittedName>
</protein>
<proteinExistence type="predicted"/>
<evidence type="ECO:0000313" key="3">
    <source>
        <dbReference type="EMBL" id="TDG02688.1"/>
    </source>
</evidence>
<feature type="chain" id="PRO_5020431342" evidence="1">
    <location>
        <begin position="26"/>
        <end position="234"/>
    </location>
</feature>
<evidence type="ECO:0000313" key="4">
    <source>
        <dbReference type="Proteomes" id="UP000295606"/>
    </source>
</evidence>
<gene>
    <name evidence="3" type="ORF">E1N52_38455</name>
</gene>
<evidence type="ECO:0000256" key="1">
    <source>
        <dbReference type="SAM" id="SignalP"/>
    </source>
</evidence>
<dbReference type="EMBL" id="SMOD01000055">
    <property type="protein sequence ID" value="TDG02688.1"/>
    <property type="molecule type" value="Genomic_DNA"/>
</dbReference>
<accession>A0A4R5L2A0</accession>
<evidence type="ECO:0000259" key="2">
    <source>
        <dbReference type="Pfam" id="PF03886"/>
    </source>
</evidence>
<sequence length="234" mass="25128">MRLKTIMRSSQAGCLKLLLALCSIAALVAACTSIPEVQTYTLGTAPRPALRENASVDESSRPAFLIDVAPVVVPAQIARRQLVLQKDSVRVQVMEQERWSTAPADEIRQSLSASLSEALGTFEVASVPFPADQPVYRVSVVVQRFESWYASHALLDAVWTVRPRTGATMLTCHSIYSVPVGNGFGELVKGHQQAVSQLSDEIAAAILAVQQESPAPSKCVRGAMRTATAGIQAK</sequence>
<reference evidence="3 4" key="1">
    <citation type="submission" date="2019-03" db="EMBL/GenBank/DDBJ databases">
        <title>Paraburkholderia sp. isolated from native Mimosa gymnas in Guartela State Park, Brazil.</title>
        <authorList>
            <person name="Paulitsch F."/>
            <person name="Hungria M."/>
            <person name="Delamuta J.R.M."/>
            <person name="Ribeiro R.A."/>
            <person name="Dall'Agnol R."/>
            <person name="Silva J.S.B."/>
        </authorList>
    </citation>
    <scope>NUCLEOTIDE SEQUENCE [LARGE SCALE GENOMIC DNA]</scope>
    <source>
        <strain evidence="3 4">CNPSo 3008</strain>
    </source>
</reference>
<feature type="signal peptide" evidence="1">
    <location>
        <begin position="1"/>
        <end position="25"/>
    </location>
</feature>
<feature type="domain" description="ABC-type transport auxiliary lipoprotein component" evidence="2">
    <location>
        <begin position="55"/>
        <end position="203"/>
    </location>
</feature>
<dbReference type="RefSeq" id="WP_133189794.1">
    <property type="nucleotide sequence ID" value="NZ_SMOD01000055.1"/>
</dbReference>